<proteinExistence type="predicted"/>
<dbReference type="SMART" id="SM00046">
    <property type="entry name" value="DAGKc"/>
    <property type="match status" value="1"/>
</dbReference>
<feature type="region of interest" description="Disordered" evidence="1">
    <location>
        <begin position="393"/>
        <end position="412"/>
    </location>
</feature>
<keyword evidence="3" id="KW-0418">Kinase</keyword>
<dbReference type="Proteomes" id="UP000193218">
    <property type="component" value="Unassembled WGS sequence"/>
</dbReference>
<dbReference type="GO" id="GO:0016773">
    <property type="term" value="F:phosphotransferase activity, alcohol group as acceptor"/>
    <property type="evidence" value="ECO:0007669"/>
    <property type="project" value="UniProtKB-ARBA"/>
</dbReference>
<dbReference type="GO" id="GO:0016020">
    <property type="term" value="C:membrane"/>
    <property type="evidence" value="ECO:0007669"/>
    <property type="project" value="TreeGrafter"/>
</dbReference>
<accession>A0A1Y1USE2</accession>
<dbReference type="EMBL" id="NBSH01000002">
    <property type="protein sequence ID" value="ORX40105.1"/>
    <property type="molecule type" value="Genomic_DNA"/>
</dbReference>
<dbReference type="InParanoid" id="A0A1Y1USE2"/>
<dbReference type="InterPro" id="IPR050187">
    <property type="entry name" value="Lipid_Phosphate_FormReg"/>
</dbReference>
<evidence type="ECO:0000313" key="4">
    <source>
        <dbReference type="Proteomes" id="UP000193218"/>
    </source>
</evidence>
<dbReference type="InterPro" id="IPR017438">
    <property type="entry name" value="ATP-NAD_kinase_N"/>
</dbReference>
<dbReference type="PANTHER" id="PTHR12358:SF31">
    <property type="entry name" value="ACYLGLYCEROL KINASE, MITOCHONDRIAL"/>
    <property type="match status" value="1"/>
</dbReference>
<dbReference type="GO" id="GO:0001727">
    <property type="term" value="F:lipid kinase activity"/>
    <property type="evidence" value="ECO:0007669"/>
    <property type="project" value="UniProtKB-ARBA"/>
</dbReference>
<dbReference type="GeneID" id="33556626"/>
<keyword evidence="4" id="KW-1185">Reference proteome</keyword>
<dbReference type="GO" id="GO:0046512">
    <property type="term" value="P:sphingosine biosynthetic process"/>
    <property type="evidence" value="ECO:0007669"/>
    <property type="project" value="TreeGrafter"/>
</dbReference>
<dbReference type="GO" id="GO:0005737">
    <property type="term" value="C:cytoplasm"/>
    <property type="evidence" value="ECO:0007669"/>
    <property type="project" value="TreeGrafter"/>
</dbReference>
<gene>
    <name evidence="3" type="ORF">BD324DRAFT_616276</name>
</gene>
<protein>
    <submittedName>
        <fullName evidence="3">ATP-NAD kinase-like domain-containing protein</fullName>
    </submittedName>
</protein>
<sequence length="567" mass="62692">MSRHQDLPVILHNNRRGLITIEDGVFEVLQLSSDGRPPKKLLSSAVRNVLRVKLAQSAQAQEPGNQRLDIHVLIAKGRHLRLSKLHVLVEPINSDEARVWVESTMASAYGDAKPHRRILLLVNPVGGKGKARSTVKTVVLPILEAAGCKVEMIETTHSRHAEEITKTMELKYDVIAMVSGDGLIHEAFNGLAARSDARAALQIPIAAIPAGSANSLFLNLYGVKDTFNVELACLTAIKGQPLPIDLISVLFLPSMKLRWAFFSISIGLFVDLDIGTESLRWMGDTRFLLGFIKGAIINRAHKVRLRVKIEEDDKISMARKVRERLAEVTEKVQLGGGKDPLGRSRSKVNKHARDKPRDSASNGRADSNVNSPEATLEQERAGLENEVAHFNLTSNGTQTPKEMPKIKPLEPDNTWRTIESTGASPTKPPAVPTPTKTNDWVDGDGVLYASIGNLPYMDRDLMMWPTALPGSGLADMVIQNNSSRATLLSSINGAEKGDHYFIDSQHFYKISAVTCENLDRKNQPIFTLDGEAYPYDTFHAQIHPHLGKILSLDNHFYITDFLKRHHG</sequence>
<evidence type="ECO:0000259" key="2">
    <source>
        <dbReference type="PROSITE" id="PS50146"/>
    </source>
</evidence>
<keyword evidence="3" id="KW-0808">Transferase</keyword>
<dbReference type="InterPro" id="IPR001206">
    <property type="entry name" value="Diacylglycerol_kinase_cat_dom"/>
</dbReference>
<dbReference type="STRING" id="4999.A0A1Y1USE2"/>
<dbReference type="FunCoup" id="A0A1Y1USE2">
    <property type="interactions" value="155"/>
</dbReference>
<dbReference type="InterPro" id="IPR016064">
    <property type="entry name" value="NAD/diacylglycerol_kinase_sf"/>
</dbReference>
<dbReference type="Gene3D" id="3.40.50.10330">
    <property type="entry name" value="Probable inorganic polyphosphate/atp-NAD kinase, domain 1"/>
    <property type="match status" value="1"/>
</dbReference>
<reference evidence="3 4" key="1">
    <citation type="submission" date="2017-03" db="EMBL/GenBank/DDBJ databases">
        <title>Widespread Adenine N6-methylation of Active Genes in Fungi.</title>
        <authorList>
            <consortium name="DOE Joint Genome Institute"/>
            <person name="Mondo S.J."/>
            <person name="Dannebaum R.O."/>
            <person name="Kuo R.C."/>
            <person name="Louie K.B."/>
            <person name="Bewick A.J."/>
            <person name="Labutti K."/>
            <person name="Haridas S."/>
            <person name="Kuo A."/>
            <person name="Salamov A."/>
            <person name="Ahrendt S.R."/>
            <person name="Lau R."/>
            <person name="Bowen B.P."/>
            <person name="Lipzen A."/>
            <person name="Sullivan W."/>
            <person name="Andreopoulos W.B."/>
            <person name="Clum A."/>
            <person name="Lindquist E."/>
            <person name="Daum C."/>
            <person name="Northen T.R."/>
            <person name="Ramamoorthy G."/>
            <person name="Schmitz R.J."/>
            <person name="Gryganskyi A."/>
            <person name="Culley D."/>
            <person name="Magnuson J."/>
            <person name="James T.Y."/>
            <person name="O'Malley M.A."/>
            <person name="Stajich J.E."/>
            <person name="Spatafora J.W."/>
            <person name="Visel A."/>
            <person name="Grigoriev I.V."/>
        </authorList>
    </citation>
    <scope>NUCLEOTIDE SEQUENCE [LARGE SCALE GENOMIC DNA]</scope>
    <source>
        <strain evidence="3 4">NRRL Y-17943</strain>
    </source>
</reference>
<organism evidence="3 4">
    <name type="scientific">Kockovaella imperatae</name>
    <dbReference type="NCBI Taxonomy" id="4999"/>
    <lineage>
        <taxon>Eukaryota</taxon>
        <taxon>Fungi</taxon>
        <taxon>Dikarya</taxon>
        <taxon>Basidiomycota</taxon>
        <taxon>Agaricomycotina</taxon>
        <taxon>Tremellomycetes</taxon>
        <taxon>Tremellales</taxon>
        <taxon>Cuniculitremaceae</taxon>
        <taxon>Kockovaella</taxon>
    </lineage>
</organism>
<evidence type="ECO:0000313" key="3">
    <source>
        <dbReference type="EMBL" id="ORX40105.1"/>
    </source>
</evidence>
<dbReference type="PROSITE" id="PS50146">
    <property type="entry name" value="DAGK"/>
    <property type="match status" value="1"/>
</dbReference>
<comment type="caution">
    <text evidence="3">The sequence shown here is derived from an EMBL/GenBank/DDBJ whole genome shotgun (WGS) entry which is preliminary data.</text>
</comment>
<feature type="region of interest" description="Disordered" evidence="1">
    <location>
        <begin position="419"/>
        <end position="438"/>
    </location>
</feature>
<evidence type="ECO:0000256" key="1">
    <source>
        <dbReference type="SAM" id="MobiDB-lite"/>
    </source>
</evidence>
<dbReference type="SUPFAM" id="SSF111331">
    <property type="entry name" value="NAD kinase/diacylglycerol kinase-like"/>
    <property type="match status" value="1"/>
</dbReference>
<dbReference type="RefSeq" id="XP_021873890.1">
    <property type="nucleotide sequence ID" value="XM_022014818.1"/>
</dbReference>
<dbReference type="PANTHER" id="PTHR12358">
    <property type="entry name" value="SPHINGOSINE KINASE"/>
    <property type="match status" value="1"/>
</dbReference>
<dbReference type="OrthoDB" id="3853857at2759"/>
<feature type="compositionally biased region" description="Basic residues" evidence="1">
    <location>
        <begin position="344"/>
        <end position="354"/>
    </location>
</feature>
<dbReference type="AlphaFoldDB" id="A0A1Y1USE2"/>
<feature type="region of interest" description="Disordered" evidence="1">
    <location>
        <begin position="332"/>
        <end position="378"/>
    </location>
</feature>
<dbReference type="Pfam" id="PF00781">
    <property type="entry name" value="DAGK_cat"/>
    <property type="match status" value="1"/>
</dbReference>
<feature type="domain" description="DAGKc" evidence="2">
    <location>
        <begin position="113"/>
        <end position="253"/>
    </location>
</feature>
<feature type="compositionally biased region" description="Polar residues" evidence="1">
    <location>
        <begin position="359"/>
        <end position="373"/>
    </location>
</feature>
<dbReference type="Gene3D" id="2.60.200.40">
    <property type="match status" value="1"/>
</dbReference>
<name>A0A1Y1USE2_9TREE</name>